<proteinExistence type="predicted"/>
<dbReference type="AlphaFoldDB" id="A0A6C0BF23"/>
<evidence type="ECO:0000313" key="1">
    <source>
        <dbReference type="EMBL" id="QHS89983.1"/>
    </source>
</evidence>
<reference evidence="1" key="1">
    <citation type="journal article" date="2020" name="Nature">
        <title>Giant virus diversity and host interactions through global metagenomics.</title>
        <authorList>
            <person name="Schulz F."/>
            <person name="Roux S."/>
            <person name="Paez-Espino D."/>
            <person name="Jungbluth S."/>
            <person name="Walsh D.A."/>
            <person name="Denef V.J."/>
            <person name="McMahon K.D."/>
            <person name="Konstantinidis K.T."/>
            <person name="Eloe-Fadrosh E.A."/>
            <person name="Kyrpides N.C."/>
            <person name="Woyke T."/>
        </authorList>
    </citation>
    <scope>NUCLEOTIDE SEQUENCE</scope>
    <source>
        <strain evidence="1">GVMAG-M-3300010160-4</strain>
    </source>
</reference>
<sequence>METKDTENLYNYFDDEKRKREEKNQKRIDEKLRIEEYKTLTNDGKLELYKKIFSHSIIDEMFERGYLPYFYNGSYGGPGLSKEAIFLMSFFQDYPVIKNGKLETKDLKNEKDLEVPFQALDINNEEIDNHLKKEIFLNLNKYQDYSIKDTIIYQKIKKAKVISFLGENANGEYSCPVFDFVKIEYHNFIIKNEYDGLETISFDFNKYVMKSVGDILKLDINSDDKILKIKEIYDNPVKDEIIDFDDSFKFIVS</sequence>
<dbReference type="EMBL" id="MN739122">
    <property type="protein sequence ID" value="QHS89983.1"/>
    <property type="molecule type" value="Genomic_DNA"/>
</dbReference>
<organism evidence="1">
    <name type="scientific">viral metagenome</name>
    <dbReference type="NCBI Taxonomy" id="1070528"/>
    <lineage>
        <taxon>unclassified sequences</taxon>
        <taxon>metagenomes</taxon>
        <taxon>organismal metagenomes</taxon>
    </lineage>
</organism>
<protein>
    <submittedName>
        <fullName evidence="1">Uncharacterized protein</fullName>
    </submittedName>
</protein>
<name>A0A6C0BF23_9ZZZZ</name>
<accession>A0A6C0BF23</accession>